<dbReference type="InterPro" id="IPR050625">
    <property type="entry name" value="ParA/MinD_ATPase"/>
</dbReference>
<gene>
    <name evidence="5" type="ORF">DKG74_19240</name>
</gene>
<evidence type="ECO:0000313" key="6">
    <source>
        <dbReference type="Proteomes" id="UP000245461"/>
    </source>
</evidence>
<dbReference type="GO" id="GO:0051782">
    <property type="term" value="P:negative regulation of cell division"/>
    <property type="evidence" value="ECO:0007669"/>
    <property type="project" value="TreeGrafter"/>
</dbReference>
<dbReference type="Gene3D" id="3.40.50.300">
    <property type="entry name" value="P-loop containing nucleotide triphosphate hydrolases"/>
    <property type="match status" value="1"/>
</dbReference>
<dbReference type="PIRSF" id="PIRSF003092">
    <property type="entry name" value="MinD"/>
    <property type="match status" value="1"/>
</dbReference>
<comment type="caution">
    <text evidence="5">The sequence shown here is derived from an EMBL/GenBank/DDBJ whole genome shotgun (WGS) entry which is preliminary data.</text>
</comment>
<dbReference type="EMBL" id="QGLE01000015">
    <property type="protein sequence ID" value="PWR18390.1"/>
    <property type="molecule type" value="Genomic_DNA"/>
</dbReference>
<dbReference type="CDD" id="cd02038">
    <property type="entry name" value="FlhG-like"/>
    <property type="match status" value="1"/>
</dbReference>
<dbReference type="InterPro" id="IPR033875">
    <property type="entry name" value="FlhG"/>
</dbReference>
<sequence>MSTEAPVAQNPTFAPGSPARRADNRRIVAVASGKGGVGKTWLSITLSHALARAGRRVLLFDGDLGLANIDIQLGLMPEHDLGGVIATGADLGAAVTPVPATGFDVVAGKSGSGALSSLTRQEVAALRQGVIDLSPRYDNVIIDIGAGIDTTQLILASTGGTVLVVATDEPTSLTDAYAFIKVAGKLMPRPDLRVVINMATSRAEGERTYATLKRACESFLKFTPPLAGIIRRDNKVKDAIRYQTPFLTRHPHAEAAGDVEALAAELLKPPT</sequence>
<evidence type="ECO:0000259" key="4">
    <source>
        <dbReference type="PROSITE" id="PS51123"/>
    </source>
</evidence>
<evidence type="ECO:0000256" key="1">
    <source>
        <dbReference type="ARBA" id="ARBA00022741"/>
    </source>
</evidence>
<evidence type="ECO:0000313" key="5">
    <source>
        <dbReference type="EMBL" id="PWR18390.1"/>
    </source>
</evidence>
<evidence type="ECO:0000256" key="3">
    <source>
        <dbReference type="PROSITE-ProRule" id="PRU00473"/>
    </source>
</evidence>
<dbReference type="InterPro" id="IPR006665">
    <property type="entry name" value="OmpA-like"/>
</dbReference>
<dbReference type="GO" id="GO:0005524">
    <property type="term" value="F:ATP binding"/>
    <property type="evidence" value="ECO:0007669"/>
    <property type="project" value="UniProtKB-KW"/>
</dbReference>
<organism evidence="5 6">
    <name type="scientific">Zavarzinia aquatilis</name>
    <dbReference type="NCBI Taxonomy" id="2211142"/>
    <lineage>
        <taxon>Bacteria</taxon>
        <taxon>Pseudomonadati</taxon>
        <taxon>Pseudomonadota</taxon>
        <taxon>Alphaproteobacteria</taxon>
        <taxon>Rhodospirillales</taxon>
        <taxon>Zavarziniaceae</taxon>
        <taxon>Zavarzinia</taxon>
    </lineage>
</organism>
<accession>A0A317DWR3</accession>
<dbReference type="InterPro" id="IPR027417">
    <property type="entry name" value="P-loop_NTPase"/>
</dbReference>
<reference evidence="5 6" key="1">
    <citation type="submission" date="2018-05" db="EMBL/GenBank/DDBJ databases">
        <title>Zavarzinia sp. HR-AS.</title>
        <authorList>
            <person name="Lee Y."/>
            <person name="Jeon C.O."/>
        </authorList>
    </citation>
    <scope>NUCLEOTIDE SEQUENCE [LARGE SCALE GENOMIC DNA]</scope>
    <source>
        <strain evidence="5 6">HR-AS</strain>
    </source>
</reference>
<feature type="domain" description="OmpA-like" evidence="4">
    <location>
        <begin position="1"/>
        <end position="35"/>
    </location>
</feature>
<name>A0A317DWR3_9PROT</name>
<keyword evidence="6" id="KW-1185">Reference proteome</keyword>
<dbReference type="AlphaFoldDB" id="A0A317DWR3"/>
<keyword evidence="1" id="KW-0547">Nucleotide-binding</keyword>
<dbReference type="OrthoDB" id="9816297at2"/>
<dbReference type="GO" id="GO:0009898">
    <property type="term" value="C:cytoplasmic side of plasma membrane"/>
    <property type="evidence" value="ECO:0007669"/>
    <property type="project" value="TreeGrafter"/>
</dbReference>
<dbReference type="PROSITE" id="PS51123">
    <property type="entry name" value="OMPA_2"/>
    <property type="match status" value="1"/>
</dbReference>
<dbReference type="RefSeq" id="WP_109907809.1">
    <property type="nucleotide sequence ID" value="NZ_QGLE01000015.1"/>
</dbReference>
<dbReference type="Pfam" id="PF01656">
    <property type="entry name" value="CbiA"/>
    <property type="match status" value="1"/>
</dbReference>
<protein>
    <submittedName>
        <fullName evidence="5">Cobyrinic acid a,c-diamide synthase</fullName>
    </submittedName>
</protein>
<dbReference type="Proteomes" id="UP000245461">
    <property type="component" value="Unassembled WGS sequence"/>
</dbReference>
<dbReference type="SUPFAM" id="SSF52540">
    <property type="entry name" value="P-loop containing nucleoside triphosphate hydrolases"/>
    <property type="match status" value="1"/>
</dbReference>
<dbReference type="InterPro" id="IPR002586">
    <property type="entry name" value="CobQ/CobB/MinD/ParA_Nub-bd_dom"/>
</dbReference>
<keyword evidence="3" id="KW-0472">Membrane</keyword>
<dbReference type="GO" id="GO:0005829">
    <property type="term" value="C:cytosol"/>
    <property type="evidence" value="ECO:0007669"/>
    <property type="project" value="TreeGrafter"/>
</dbReference>
<proteinExistence type="predicted"/>
<keyword evidence="2" id="KW-0067">ATP-binding</keyword>
<dbReference type="PANTHER" id="PTHR43384">
    <property type="entry name" value="SEPTUM SITE-DETERMINING PROTEIN MIND HOMOLOG, CHLOROPLASTIC-RELATED"/>
    <property type="match status" value="1"/>
</dbReference>
<dbReference type="PANTHER" id="PTHR43384:SF4">
    <property type="entry name" value="CELLULOSE BIOSYNTHESIS PROTEIN BCSQ-RELATED"/>
    <property type="match status" value="1"/>
</dbReference>
<dbReference type="InterPro" id="IPR025501">
    <property type="entry name" value="MinD_FleN"/>
</dbReference>
<dbReference type="GO" id="GO:0016887">
    <property type="term" value="F:ATP hydrolysis activity"/>
    <property type="evidence" value="ECO:0007669"/>
    <property type="project" value="TreeGrafter"/>
</dbReference>
<evidence type="ECO:0000256" key="2">
    <source>
        <dbReference type="ARBA" id="ARBA00022840"/>
    </source>
</evidence>